<feature type="region of interest" description="Disordered" evidence="1">
    <location>
        <begin position="783"/>
        <end position="807"/>
    </location>
</feature>
<feature type="compositionally biased region" description="Basic and acidic residues" evidence="1">
    <location>
        <begin position="613"/>
        <end position="626"/>
    </location>
</feature>
<keyword evidence="4" id="KW-0031">Aminopeptidase</keyword>
<evidence type="ECO:0000313" key="4">
    <source>
        <dbReference type="EMBL" id="ACL94667.1"/>
    </source>
</evidence>
<dbReference type="RefSeq" id="WP_010919028.1">
    <property type="nucleotide sequence ID" value="NC_011916.1"/>
</dbReference>
<accession>A0A0H3C5Y0</accession>
<dbReference type="InterPro" id="IPR027268">
    <property type="entry name" value="Peptidase_M4/M1_CTD_sf"/>
</dbReference>
<dbReference type="GO" id="GO:0008270">
    <property type="term" value="F:zinc ion binding"/>
    <property type="evidence" value="ECO:0007669"/>
    <property type="project" value="InterPro"/>
</dbReference>
<organism evidence="4 5">
    <name type="scientific">Caulobacter vibrioides (strain NA1000 / CB15N)</name>
    <name type="common">Caulobacter crescentus</name>
    <dbReference type="NCBI Taxonomy" id="565050"/>
    <lineage>
        <taxon>Bacteria</taxon>
        <taxon>Pseudomonadati</taxon>
        <taxon>Pseudomonadota</taxon>
        <taxon>Alphaproteobacteria</taxon>
        <taxon>Caulobacterales</taxon>
        <taxon>Caulobacteraceae</taxon>
        <taxon>Caulobacter</taxon>
    </lineage>
</organism>
<dbReference type="GO" id="GO:0070006">
    <property type="term" value="F:metalloaminopeptidase activity"/>
    <property type="evidence" value="ECO:0007669"/>
    <property type="project" value="TreeGrafter"/>
</dbReference>
<dbReference type="OrthoDB" id="9814383at2"/>
<dbReference type="GO" id="GO:0042277">
    <property type="term" value="F:peptide binding"/>
    <property type="evidence" value="ECO:0007669"/>
    <property type="project" value="TreeGrafter"/>
</dbReference>
<evidence type="ECO:0000313" key="5">
    <source>
        <dbReference type="Proteomes" id="UP000001364"/>
    </source>
</evidence>
<feature type="domain" description="Peptidase M1 membrane alanine aminopeptidase" evidence="3">
    <location>
        <begin position="382"/>
        <end position="585"/>
    </location>
</feature>
<dbReference type="PATRIC" id="fig|565050.3.peg.1184"/>
<dbReference type="SUPFAM" id="SSF55486">
    <property type="entry name" value="Metalloproteases ('zincins'), catalytic domain"/>
    <property type="match status" value="1"/>
</dbReference>
<dbReference type="Pfam" id="PF01433">
    <property type="entry name" value="Peptidase_M1"/>
    <property type="match status" value="1"/>
</dbReference>
<dbReference type="GO" id="GO:0005737">
    <property type="term" value="C:cytoplasm"/>
    <property type="evidence" value="ECO:0007669"/>
    <property type="project" value="TreeGrafter"/>
</dbReference>
<evidence type="ECO:0000259" key="3">
    <source>
        <dbReference type="Pfam" id="PF01433"/>
    </source>
</evidence>
<dbReference type="GO" id="GO:0005615">
    <property type="term" value="C:extracellular space"/>
    <property type="evidence" value="ECO:0007669"/>
    <property type="project" value="TreeGrafter"/>
</dbReference>
<dbReference type="PANTHER" id="PTHR11533">
    <property type="entry name" value="PROTEASE M1 ZINC METALLOPROTEASE"/>
    <property type="match status" value="1"/>
</dbReference>
<gene>
    <name evidence="4" type="ordered locus">CCNA_01202</name>
</gene>
<keyword evidence="4" id="KW-0378">Hydrolase</keyword>
<protein>
    <submittedName>
        <fullName evidence="4">Membrane alanine aminopeptidase</fullName>
        <ecNumber evidence="4">3.4.11.2</ecNumber>
    </submittedName>
</protein>
<feature type="signal peptide" evidence="2">
    <location>
        <begin position="1"/>
        <end position="27"/>
    </location>
</feature>
<name>A0A0H3C5Y0_CAUVN</name>
<dbReference type="HOGENOM" id="CLU_015077_0_0_5"/>
<dbReference type="InterPro" id="IPR050344">
    <property type="entry name" value="Peptidase_M1_aminopeptidases"/>
</dbReference>
<keyword evidence="2" id="KW-0732">Signal</keyword>
<dbReference type="GO" id="GO:0016020">
    <property type="term" value="C:membrane"/>
    <property type="evidence" value="ECO:0007669"/>
    <property type="project" value="TreeGrafter"/>
</dbReference>
<feature type="compositionally biased region" description="Basic and acidic residues" evidence="1">
    <location>
        <begin position="798"/>
        <end position="807"/>
    </location>
</feature>
<dbReference type="InterPro" id="IPR014782">
    <property type="entry name" value="Peptidase_M1_dom"/>
</dbReference>
<feature type="region of interest" description="Disordered" evidence="1">
    <location>
        <begin position="613"/>
        <end position="637"/>
    </location>
</feature>
<proteinExistence type="predicted"/>
<dbReference type="GO" id="GO:0043171">
    <property type="term" value="P:peptide catabolic process"/>
    <property type="evidence" value="ECO:0007669"/>
    <property type="project" value="TreeGrafter"/>
</dbReference>
<dbReference type="Gene3D" id="1.10.390.10">
    <property type="entry name" value="Neutral Protease Domain 2"/>
    <property type="match status" value="1"/>
</dbReference>
<dbReference type="CDD" id="cd09604">
    <property type="entry name" value="M1_APN_like"/>
    <property type="match status" value="1"/>
</dbReference>
<feature type="chain" id="PRO_5002606149" evidence="2">
    <location>
        <begin position="28"/>
        <end position="807"/>
    </location>
</feature>
<evidence type="ECO:0000256" key="2">
    <source>
        <dbReference type="SAM" id="SignalP"/>
    </source>
</evidence>
<dbReference type="EMBL" id="CP001340">
    <property type="protein sequence ID" value="ACL94667.1"/>
    <property type="molecule type" value="Genomic_DNA"/>
</dbReference>
<dbReference type="EC" id="3.4.11.2" evidence="4"/>
<evidence type="ECO:0000256" key="1">
    <source>
        <dbReference type="SAM" id="MobiDB-lite"/>
    </source>
</evidence>
<sequence>MNLSKRSIRYAVAGVIAAALSVTVAHADAIKQTKAPFEDKFRQLEGEDWPTPTDYRNASGAPGYRYWQQKVDYDVAVRLDEDTKTLTGRETITYRNNSPDSLPYLWLLLDQDAKRDSISKMTETVSGDSISLGQVRRIQRFKEWEGGFTIKSVKDASGRPLKFTVVDTLLRIDLPTAVRANGGETKFTIEWSLPLVENKVIGGRSGYECFTGKGDDGNCIYEAAQWFPRLAVYSDYEGWHNKAFLGSGEFTLEFGDYRVALTVPSDHVVSSTGVLQNPAAVLSPAQRDRLAKARTASEPVYVVTPEEAAAAEKGKAKTEKTWVFQASNVRDFGWASSRKFIWDALGVKQEDPKAEHPVVMAMSFFPKEARPLWDAYSTKSIAHTLKVYSDFTFPYPYPVSQSVNGPVGGMEYPMITFNGPRPVKDKKTGALTYTERAKYGLIGVVIHEVGHNYFPMIVNSDERQWTWMDEGLNSFLEFQAEMLWDKNYPARRGEPKDIVDYMVSQDQVPLMTQSDSVIQFGPNGYTKPATALVILRETVMGRELFDRAFKEYANLWRFKRPTPYDFFRTMEESSGIDLDWFWRGWFYSTDHVDISLDKVVKARLDSGDPDVEAGVRRAADAKEPESRTAANNKGPTVVERDPKVRDFYNETDQFTVFDSARKRAKTARAEMTPEELAAQDFKDNFYRFTFRNIGGLVMPVILKMDFVDGTTETVRIPAEIWRKNSKQVTWQYVTGKELKGAELDPLWETADADRGNNVYEGAITPMTLKLPKFPEAPNRMKDANVKVEPGGLGTFPAEEPKKDDAAK</sequence>
<reference evidence="4 5" key="1">
    <citation type="journal article" date="2010" name="J. Bacteriol.">
        <title>The genetic basis of laboratory adaptation in Caulobacter crescentus.</title>
        <authorList>
            <person name="Marks M.E."/>
            <person name="Castro-Rojas C.M."/>
            <person name="Teiling C."/>
            <person name="Du L."/>
            <person name="Kapatral V."/>
            <person name="Walunas T.L."/>
            <person name="Crosson S."/>
        </authorList>
    </citation>
    <scope>NUCLEOTIDE SEQUENCE [LARGE SCALE GENOMIC DNA]</scope>
    <source>
        <strain evidence="5">NA1000 / CB15N</strain>
    </source>
</reference>
<dbReference type="PANTHER" id="PTHR11533:SF174">
    <property type="entry name" value="PUROMYCIN-SENSITIVE AMINOPEPTIDASE-RELATED"/>
    <property type="match status" value="1"/>
</dbReference>
<dbReference type="GO" id="GO:0016285">
    <property type="term" value="F:alanyl aminopeptidase activity"/>
    <property type="evidence" value="ECO:0007669"/>
    <property type="project" value="UniProtKB-EC"/>
</dbReference>
<dbReference type="RefSeq" id="YP_002516575.1">
    <property type="nucleotide sequence ID" value="NC_011916.1"/>
</dbReference>
<keyword evidence="5" id="KW-1185">Reference proteome</keyword>
<keyword evidence="4" id="KW-0645">Protease</keyword>
<dbReference type="Proteomes" id="UP000001364">
    <property type="component" value="Chromosome"/>
</dbReference>
<dbReference type="KEGG" id="ccs:CCNA_01202"/>
<dbReference type="AlphaFoldDB" id="A0A0H3C5Y0"/>
<dbReference type="GeneID" id="7333595"/>